<gene>
    <name evidence="2" type="ORF">EOD39_2706</name>
</gene>
<protein>
    <submittedName>
        <fullName evidence="2">Uncharacterized protein</fullName>
    </submittedName>
</protein>
<evidence type="ECO:0000313" key="3">
    <source>
        <dbReference type="Proteomes" id="UP000289886"/>
    </source>
</evidence>
<evidence type="ECO:0000256" key="1">
    <source>
        <dbReference type="SAM" id="MobiDB-lite"/>
    </source>
</evidence>
<dbReference type="EMBL" id="SCEB01215708">
    <property type="protein sequence ID" value="RXM28133.1"/>
    <property type="molecule type" value="Genomic_DNA"/>
</dbReference>
<proteinExistence type="predicted"/>
<dbReference type="Proteomes" id="UP000289886">
    <property type="component" value="Unassembled WGS sequence"/>
</dbReference>
<feature type="region of interest" description="Disordered" evidence="1">
    <location>
        <begin position="30"/>
        <end position="68"/>
    </location>
</feature>
<organism evidence="2 3">
    <name type="scientific">Acipenser ruthenus</name>
    <name type="common">Sterlet sturgeon</name>
    <dbReference type="NCBI Taxonomy" id="7906"/>
    <lineage>
        <taxon>Eukaryota</taxon>
        <taxon>Metazoa</taxon>
        <taxon>Chordata</taxon>
        <taxon>Craniata</taxon>
        <taxon>Vertebrata</taxon>
        <taxon>Euteleostomi</taxon>
        <taxon>Actinopterygii</taxon>
        <taxon>Chondrostei</taxon>
        <taxon>Acipenseriformes</taxon>
        <taxon>Acipenseridae</taxon>
        <taxon>Acipenser</taxon>
    </lineage>
</organism>
<sequence length="98" mass="10382">MLAPQLLCALEGIQSKQVGAYAGLPHEDCTASETSRRTGSGLQHCPSDAEVSENKIGGSGSPQSTEFGLRQQLCPRGLLARLPVDRYELNNSLMGSPP</sequence>
<reference evidence="2 3" key="1">
    <citation type="submission" date="2019-01" db="EMBL/GenBank/DDBJ databases">
        <title>Draft Genome and Complete Hox-Cluster Characterization of the Sterlet Sturgeon (Acipenser ruthenus).</title>
        <authorList>
            <person name="Wei Q."/>
        </authorList>
    </citation>
    <scope>NUCLEOTIDE SEQUENCE [LARGE SCALE GENOMIC DNA]</scope>
    <source>
        <strain evidence="2">WHYD16114868_AA</strain>
        <tissue evidence="2">Blood</tissue>
    </source>
</reference>
<evidence type="ECO:0000313" key="2">
    <source>
        <dbReference type="EMBL" id="RXM28133.1"/>
    </source>
</evidence>
<feature type="compositionally biased region" description="Polar residues" evidence="1">
    <location>
        <begin position="31"/>
        <end position="41"/>
    </location>
</feature>
<dbReference type="AlphaFoldDB" id="A0A444TYX2"/>
<accession>A0A444TYX2</accession>
<keyword evidence="3" id="KW-1185">Reference proteome</keyword>
<comment type="caution">
    <text evidence="2">The sequence shown here is derived from an EMBL/GenBank/DDBJ whole genome shotgun (WGS) entry which is preliminary data.</text>
</comment>
<name>A0A444TYX2_ACIRT</name>